<dbReference type="VEuPathDB" id="AmoebaDB:EHI7A_143760"/>
<dbReference type="Proteomes" id="UP000078387">
    <property type="component" value="Unassembled WGS sequence"/>
</dbReference>
<dbReference type="CDD" id="cd00882">
    <property type="entry name" value="Ras_like_GTPase"/>
    <property type="match status" value="1"/>
</dbReference>
<evidence type="ECO:0000313" key="2">
    <source>
        <dbReference type="Proteomes" id="UP000078387"/>
    </source>
</evidence>
<evidence type="ECO:0008006" key="3">
    <source>
        <dbReference type="Google" id="ProtNLM"/>
    </source>
</evidence>
<comment type="caution">
    <text evidence="1">The sequence shown here is derived from an EMBL/GenBank/DDBJ whole genome shotgun (WGS) entry which is preliminary data.</text>
</comment>
<dbReference type="VEuPathDB" id="AmoebaDB:EHI_094000"/>
<sequence length="194" mass="22084">MTEVIPIGIVMWGKEKVGKSTIVNVWSDIPQPSSYDHHEPRKVEVDYSIGKTTLKLQIYDVAAENIEDNSVTMETHNKSGPIQIFVMSANEDNDDVDYCRTLFESPMWNADDVKLTVIILNKIDIQHNNNEELLKSFLEKYPKVLFFKTTINDTEGIKKVLSTIVQEYASETGIKLSKKTKKEKGSKKQGCKNQ</sequence>
<name>A0A5K1UH76_ENTHI</name>
<dbReference type="GO" id="GO:0003924">
    <property type="term" value="F:GTPase activity"/>
    <property type="evidence" value="ECO:0007669"/>
    <property type="project" value="InterPro"/>
</dbReference>
<accession>A0A5K1UH76</accession>
<dbReference type="InterPro" id="IPR001806">
    <property type="entry name" value="Small_GTPase"/>
</dbReference>
<dbReference type="AlphaFoldDB" id="A0A5K1UH76"/>
<dbReference type="Pfam" id="PF00071">
    <property type="entry name" value="Ras"/>
    <property type="match status" value="1"/>
</dbReference>
<dbReference type="VEuPathDB" id="AmoebaDB:EHI5A_027220"/>
<dbReference type="VEuPathDB" id="AmoebaDB:KM1_234600"/>
<dbReference type="InterPro" id="IPR027417">
    <property type="entry name" value="P-loop_NTPase"/>
</dbReference>
<protein>
    <recommendedName>
        <fullName evidence="3">Small GTPase</fullName>
    </recommendedName>
</protein>
<dbReference type="EMBL" id="BDEQ01000001">
    <property type="protein sequence ID" value="GAT93889.1"/>
    <property type="molecule type" value="Genomic_DNA"/>
</dbReference>
<organism evidence="1 2">
    <name type="scientific">Entamoeba histolytica</name>
    <dbReference type="NCBI Taxonomy" id="5759"/>
    <lineage>
        <taxon>Eukaryota</taxon>
        <taxon>Amoebozoa</taxon>
        <taxon>Evosea</taxon>
        <taxon>Archamoebae</taxon>
        <taxon>Mastigamoebida</taxon>
        <taxon>Entamoebidae</taxon>
        <taxon>Entamoeba</taxon>
    </lineage>
</organism>
<dbReference type="Gene3D" id="3.40.50.300">
    <property type="entry name" value="P-loop containing nucleotide triphosphate hydrolases"/>
    <property type="match status" value="1"/>
</dbReference>
<dbReference type="OMA" id="PMWSADD"/>
<dbReference type="VEuPathDB" id="AmoebaDB:EHI8A_161270"/>
<dbReference type="GO" id="GO:0005525">
    <property type="term" value="F:GTP binding"/>
    <property type="evidence" value="ECO:0007669"/>
    <property type="project" value="InterPro"/>
</dbReference>
<dbReference type="SUPFAM" id="SSF52540">
    <property type="entry name" value="P-loop containing nucleoside triphosphate hydrolases"/>
    <property type="match status" value="1"/>
</dbReference>
<gene>
    <name evidence="1" type="ORF">CL6EHI_094000</name>
</gene>
<proteinExistence type="predicted"/>
<evidence type="ECO:0000313" key="1">
    <source>
        <dbReference type="EMBL" id="GAT93889.1"/>
    </source>
</evidence>
<reference evidence="1 2" key="1">
    <citation type="submission" date="2016-05" db="EMBL/GenBank/DDBJ databases">
        <title>First whole genome sequencing of Entamoeba histolytica HM1:IMSS-clone-6.</title>
        <authorList>
            <person name="Mukherjee Avik.K."/>
            <person name="Izumyama S."/>
            <person name="Nakada-Tsukui K."/>
            <person name="Nozaki T."/>
        </authorList>
    </citation>
    <scope>NUCLEOTIDE SEQUENCE [LARGE SCALE GENOMIC DNA]</scope>
    <source>
        <strain evidence="1 2">HM1:IMSS clone 6</strain>
    </source>
</reference>
<dbReference type="PRINTS" id="PR00449">
    <property type="entry name" value="RASTRNSFRMNG"/>
</dbReference>